<keyword evidence="4" id="KW-1185">Reference proteome</keyword>
<dbReference type="SUPFAM" id="SSF53474">
    <property type="entry name" value="alpha/beta-Hydrolases"/>
    <property type="match status" value="1"/>
</dbReference>
<dbReference type="GO" id="GO:0016020">
    <property type="term" value="C:membrane"/>
    <property type="evidence" value="ECO:0007669"/>
    <property type="project" value="TreeGrafter"/>
</dbReference>
<dbReference type="InterPro" id="IPR050266">
    <property type="entry name" value="AB_hydrolase_sf"/>
</dbReference>
<proteinExistence type="predicted"/>
<dbReference type="AlphaFoldDB" id="I3ZJ22"/>
<reference evidence="3 4" key="1">
    <citation type="submission" date="2012-06" db="EMBL/GenBank/DDBJ databases">
        <title>Complete genome of Terriglobus roseus DSM 18391.</title>
        <authorList>
            <consortium name="US DOE Joint Genome Institute (JGI-PGF)"/>
            <person name="Lucas S."/>
            <person name="Copeland A."/>
            <person name="Lapidus A."/>
            <person name="Glavina del Rio T."/>
            <person name="Dalin E."/>
            <person name="Tice H."/>
            <person name="Bruce D."/>
            <person name="Goodwin L."/>
            <person name="Pitluck S."/>
            <person name="Peters L."/>
            <person name="Mikhailova N."/>
            <person name="Munk A.C.C."/>
            <person name="Kyrpides N."/>
            <person name="Mavromatis K."/>
            <person name="Ivanova N."/>
            <person name="Brettin T."/>
            <person name="Detter J.C."/>
            <person name="Han C."/>
            <person name="Larimer F."/>
            <person name="Land M."/>
            <person name="Hauser L."/>
            <person name="Markowitz V."/>
            <person name="Cheng J.-F."/>
            <person name="Hugenholtz P."/>
            <person name="Woyke T."/>
            <person name="Wu D."/>
            <person name="Brambilla E."/>
            <person name="Klenk H.-P."/>
            <person name="Eisen J.A."/>
        </authorList>
    </citation>
    <scope>NUCLEOTIDE SEQUENCE [LARGE SCALE GENOMIC DNA]</scope>
    <source>
        <strain evidence="4">DSM 18391 / NRRL B-41598 / KBS 63</strain>
    </source>
</reference>
<gene>
    <name evidence="3" type="ordered locus">Terro_3008</name>
</gene>
<dbReference type="GO" id="GO:0016787">
    <property type="term" value="F:hydrolase activity"/>
    <property type="evidence" value="ECO:0007669"/>
    <property type="project" value="UniProtKB-KW"/>
</dbReference>
<dbReference type="GO" id="GO:0016746">
    <property type="term" value="F:acyltransferase activity"/>
    <property type="evidence" value="ECO:0007669"/>
    <property type="project" value="UniProtKB-KW"/>
</dbReference>
<dbReference type="STRING" id="926566.Terro_3008"/>
<dbReference type="HOGENOM" id="CLU_857481_0_0_0"/>
<dbReference type="eggNOG" id="COG0596">
    <property type="taxonomic scope" value="Bacteria"/>
</dbReference>
<organism evidence="3 4">
    <name type="scientific">Terriglobus roseus (strain DSM 18391 / NRRL B-41598 / KBS 63)</name>
    <dbReference type="NCBI Taxonomy" id="926566"/>
    <lineage>
        <taxon>Bacteria</taxon>
        <taxon>Pseudomonadati</taxon>
        <taxon>Acidobacteriota</taxon>
        <taxon>Terriglobia</taxon>
        <taxon>Terriglobales</taxon>
        <taxon>Acidobacteriaceae</taxon>
        <taxon>Terriglobus</taxon>
    </lineage>
</organism>
<dbReference type="Pfam" id="PF00561">
    <property type="entry name" value="Abhydrolase_1"/>
    <property type="match status" value="1"/>
</dbReference>
<keyword evidence="3" id="KW-0378">Hydrolase</keyword>
<dbReference type="Gene3D" id="3.40.50.1820">
    <property type="entry name" value="alpha/beta hydrolase"/>
    <property type="match status" value="1"/>
</dbReference>
<protein>
    <submittedName>
        <fullName evidence="3">Putative hydrolase or acyltransferase of alpha/beta superfamily</fullName>
    </submittedName>
</protein>
<evidence type="ECO:0000313" key="3">
    <source>
        <dbReference type="EMBL" id="AFL89240.1"/>
    </source>
</evidence>
<accession>I3ZJ22</accession>
<evidence type="ECO:0000259" key="2">
    <source>
        <dbReference type="Pfam" id="PF00561"/>
    </source>
</evidence>
<keyword evidence="3" id="KW-0808">Transferase</keyword>
<feature type="chain" id="PRO_5003684162" evidence="1">
    <location>
        <begin position="19"/>
        <end position="331"/>
    </location>
</feature>
<dbReference type="KEGG" id="trs:Terro_3008"/>
<name>I3ZJ22_TERRK</name>
<dbReference type="InterPro" id="IPR029058">
    <property type="entry name" value="AB_hydrolase_fold"/>
</dbReference>
<dbReference type="EMBL" id="CP003379">
    <property type="protein sequence ID" value="AFL89240.1"/>
    <property type="molecule type" value="Genomic_DNA"/>
</dbReference>
<evidence type="ECO:0000256" key="1">
    <source>
        <dbReference type="SAM" id="SignalP"/>
    </source>
</evidence>
<evidence type="ECO:0000313" key="4">
    <source>
        <dbReference type="Proteomes" id="UP000006056"/>
    </source>
</evidence>
<feature type="domain" description="AB hydrolase-1" evidence="2">
    <location>
        <begin position="55"/>
        <end position="156"/>
    </location>
</feature>
<dbReference type="InterPro" id="IPR000073">
    <property type="entry name" value="AB_hydrolase_1"/>
</dbReference>
<sequence>MRWIRSFLCFPAMMFCLAAQPLEKQESDTTPHSTRFIEVAPAVSLEVIDWGGTGKPVVMIPGLGGTAHVFDTIAPRMAERYHVLGITPRGTGSSSSPVPDGTNYSASQLGTDLVAVLDALKLVNPVLIGHSFAGEELSFVGSRAPDRVAGLVYLDAAYGYAFYDPSKGNLLIDSRIVREELAQLVPGKGPANASAIIRSLLEELPRLQGDLMERQNELRDYPPPPDADKEPVPSSFSAMMAGQEKFTNVGVPLLAVFALRHRGPAREPHPNVEARADASDVARTRRYIATLRKDVPTARVVILPHATHSVFVSNQDDVLNEIHKFIDSLPR</sequence>
<dbReference type="RefSeq" id="WP_014786504.1">
    <property type="nucleotide sequence ID" value="NC_018014.1"/>
</dbReference>
<feature type="signal peptide" evidence="1">
    <location>
        <begin position="1"/>
        <end position="18"/>
    </location>
</feature>
<dbReference type="PANTHER" id="PTHR43798">
    <property type="entry name" value="MONOACYLGLYCEROL LIPASE"/>
    <property type="match status" value="1"/>
</dbReference>
<dbReference type="Proteomes" id="UP000006056">
    <property type="component" value="Chromosome"/>
</dbReference>
<keyword evidence="3" id="KW-0012">Acyltransferase</keyword>
<dbReference type="PANTHER" id="PTHR43798:SF33">
    <property type="entry name" value="HYDROLASE, PUTATIVE (AFU_ORTHOLOGUE AFUA_2G14860)-RELATED"/>
    <property type="match status" value="1"/>
</dbReference>
<keyword evidence="1" id="KW-0732">Signal</keyword>